<sequence length="688" mass="69056">MRIPLLRALLVALCATLALGAAPAPVPAHQPRALSFPVHETFDATPNLGTTTGNASYPGGGWLRLTSAATGQAGSWEMNDSFSTNLGIVAEFTYASYGGSAFDGKRGDGLAFFLADGSAANGTGASGGGLGYACAGSANSCNRSGVPGAFLGIGLDEFGNFSSPDVGNGGPGARPNAIALRGGGNGTSGYRYGTAVNGPGGTVETGSRANYRTVRVQVLPRGGRLLVSVWSDSGPGTALTKVISDYDVSAIANQPALPATLKVGFSGSTGGATNIHEIGDLTINVPANLSITKSGTATIPASYGPATYTVTVTNSDINDVEGAVIRDTVPALTGVTWTCTATTGSACRPASGSGNTINTLADLRRNGSVTYTILGNAPNQPVTFTNTATVTAPGNRVDTDPADNTASVTTTVTALADVAVTKAGVGSGPVRPGDQFDYRITATDRGPSDTTNVRVTDTLPAGLTFVSSPDGCTASGQTVTCPTRAALAAGSSAGWTIRVKLDPAYTGNGSDLGNRAVVSHDITDPDTANNTSPAAPPPGGVTAPQADLRTTKVTVTNTPVAPGESYEYTVTVTNQGPSVARQVRATDVLPPALRFVSSSSGCTAVTATRTVTCGPVATLTVGAAVTWTFRVALDAAYSGDGTDLRNTATADADTADPDRTNNSGTAAPPGGKVKSPTADLEFDKKSAS</sequence>
<feature type="domain" description="DUF11" evidence="3">
    <location>
        <begin position="289"/>
        <end position="409"/>
    </location>
</feature>
<dbReference type="Proteomes" id="UP000253868">
    <property type="component" value="Chromosome"/>
</dbReference>
<dbReference type="Gene3D" id="2.60.40.10">
    <property type="entry name" value="Immunoglobulins"/>
    <property type="match status" value="2"/>
</dbReference>
<dbReference type="InterPro" id="IPR013320">
    <property type="entry name" value="ConA-like_dom_sf"/>
</dbReference>
<feature type="signal peptide" evidence="2">
    <location>
        <begin position="1"/>
        <end position="20"/>
    </location>
</feature>
<dbReference type="NCBIfam" id="TIGR01451">
    <property type="entry name" value="B_ant_repeat"/>
    <property type="match status" value="2"/>
</dbReference>
<protein>
    <submittedName>
        <fullName evidence="4">DUF11 domain-containing protein</fullName>
    </submittedName>
</protein>
<name>A0A345HQX7_9ACTN</name>
<feature type="region of interest" description="Disordered" evidence="1">
    <location>
        <begin position="640"/>
        <end position="688"/>
    </location>
</feature>
<feature type="domain" description="DUF11" evidence="3">
    <location>
        <begin position="547"/>
        <end position="666"/>
    </location>
</feature>
<gene>
    <name evidence="4" type="ORF">DVK44_17010</name>
</gene>
<evidence type="ECO:0000259" key="3">
    <source>
        <dbReference type="Pfam" id="PF01345"/>
    </source>
</evidence>
<dbReference type="InterPro" id="IPR051172">
    <property type="entry name" value="Chlamydia_OmcB"/>
</dbReference>
<dbReference type="SUPFAM" id="SSF49899">
    <property type="entry name" value="Concanavalin A-like lectins/glucanases"/>
    <property type="match status" value="1"/>
</dbReference>
<feature type="region of interest" description="Disordered" evidence="1">
    <location>
        <begin position="522"/>
        <end position="545"/>
    </location>
</feature>
<dbReference type="InterPro" id="IPR047589">
    <property type="entry name" value="DUF11_rpt"/>
</dbReference>
<dbReference type="RefSeq" id="WP_114660434.1">
    <property type="nucleotide sequence ID" value="NZ_CP031194.1"/>
</dbReference>
<feature type="chain" id="PRO_5039311843" evidence="2">
    <location>
        <begin position="21"/>
        <end position="688"/>
    </location>
</feature>
<dbReference type="Pfam" id="PF01345">
    <property type="entry name" value="DUF11"/>
    <property type="match status" value="3"/>
</dbReference>
<evidence type="ECO:0000313" key="5">
    <source>
        <dbReference type="Proteomes" id="UP000253868"/>
    </source>
</evidence>
<dbReference type="AlphaFoldDB" id="A0A345HQX7"/>
<evidence type="ECO:0000256" key="2">
    <source>
        <dbReference type="SAM" id="SignalP"/>
    </source>
</evidence>
<reference evidence="5" key="1">
    <citation type="submission" date="2018-07" db="EMBL/GenBank/DDBJ databases">
        <authorList>
            <person name="Zhao J."/>
        </authorList>
    </citation>
    <scope>NUCLEOTIDE SEQUENCE [LARGE SCALE GENOMIC DNA]</scope>
    <source>
        <strain evidence="5">GSSD-12</strain>
    </source>
</reference>
<dbReference type="Gene3D" id="2.60.120.200">
    <property type="match status" value="1"/>
</dbReference>
<accession>A0A345HQX7</accession>
<dbReference type="GO" id="GO:0005975">
    <property type="term" value="P:carbohydrate metabolic process"/>
    <property type="evidence" value="ECO:0007669"/>
    <property type="project" value="UniProtKB-ARBA"/>
</dbReference>
<evidence type="ECO:0000256" key="1">
    <source>
        <dbReference type="SAM" id="MobiDB-lite"/>
    </source>
</evidence>
<feature type="domain" description="DUF11" evidence="3">
    <location>
        <begin position="417"/>
        <end position="534"/>
    </location>
</feature>
<proteinExistence type="predicted"/>
<organism evidence="4 5">
    <name type="scientific">Streptomyces paludis</name>
    <dbReference type="NCBI Taxonomy" id="2282738"/>
    <lineage>
        <taxon>Bacteria</taxon>
        <taxon>Bacillati</taxon>
        <taxon>Actinomycetota</taxon>
        <taxon>Actinomycetes</taxon>
        <taxon>Kitasatosporales</taxon>
        <taxon>Streptomycetaceae</taxon>
        <taxon>Streptomyces</taxon>
    </lineage>
</organism>
<keyword evidence="2" id="KW-0732">Signal</keyword>
<dbReference type="PANTHER" id="PTHR34819:SF3">
    <property type="entry name" value="CELL SURFACE PROTEIN"/>
    <property type="match status" value="1"/>
</dbReference>
<dbReference type="InterPro" id="IPR001434">
    <property type="entry name" value="OmcB-like_DUF11"/>
</dbReference>
<dbReference type="EMBL" id="CP031194">
    <property type="protein sequence ID" value="AXG79101.1"/>
    <property type="molecule type" value="Genomic_DNA"/>
</dbReference>
<dbReference type="KEGG" id="spad:DVK44_17010"/>
<dbReference type="OrthoDB" id="5024153at2"/>
<keyword evidence="5" id="KW-1185">Reference proteome</keyword>
<dbReference type="PANTHER" id="PTHR34819">
    <property type="entry name" value="LARGE CYSTEINE-RICH PERIPLASMIC PROTEIN OMCB"/>
    <property type="match status" value="1"/>
</dbReference>
<dbReference type="InterPro" id="IPR013783">
    <property type="entry name" value="Ig-like_fold"/>
</dbReference>
<evidence type="ECO:0000313" key="4">
    <source>
        <dbReference type="EMBL" id="AXG79101.1"/>
    </source>
</evidence>